<sequence>MLLLAIGQAQFVELTAGSHRHKSIGEKKHGCFPKSPEHSKYSNLNNVDWDLVHSYYVQQQMYLLAAATQSQFSGTTAGSDGCGPIPTRNDNECSQTGNIKITKPLPKPPKKSKWHKGVESEQKGSKSSAMKEFQQMVTRVFRLCTSRHQ</sequence>
<evidence type="ECO:0000313" key="2">
    <source>
        <dbReference type="EMBL" id="VDD83377.1"/>
    </source>
</evidence>
<protein>
    <submittedName>
        <fullName evidence="4">Secreted protein</fullName>
    </submittedName>
</protein>
<proteinExistence type="predicted"/>
<reference evidence="2 3" key="1">
    <citation type="submission" date="2018-10" db="EMBL/GenBank/DDBJ databases">
        <authorList>
            <consortium name="Pathogen Informatics"/>
        </authorList>
    </citation>
    <scope>NUCLEOTIDE SEQUENCE [LARGE SCALE GENOMIC DNA]</scope>
</reference>
<reference evidence="4" key="2">
    <citation type="submission" date="2019-11" db="UniProtKB">
        <authorList>
            <consortium name="WormBaseParasite"/>
        </authorList>
    </citation>
    <scope>IDENTIFICATION</scope>
</reference>
<feature type="region of interest" description="Disordered" evidence="1">
    <location>
        <begin position="75"/>
        <end position="131"/>
    </location>
</feature>
<evidence type="ECO:0000256" key="1">
    <source>
        <dbReference type="SAM" id="MobiDB-lite"/>
    </source>
</evidence>
<name>A0A0R3UNK2_MESCO</name>
<dbReference type="WBParaSite" id="MCU_008670-RA">
    <property type="protein sequence ID" value="MCU_008670-RA"/>
    <property type="gene ID" value="MCU_008670"/>
</dbReference>
<keyword evidence="3" id="KW-1185">Reference proteome</keyword>
<organism evidence="2 3">
    <name type="scientific">Mesocestoides corti</name>
    <name type="common">Flatworm</name>
    <dbReference type="NCBI Taxonomy" id="53468"/>
    <lineage>
        <taxon>Eukaryota</taxon>
        <taxon>Metazoa</taxon>
        <taxon>Spiralia</taxon>
        <taxon>Lophotrochozoa</taxon>
        <taxon>Platyhelminthes</taxon>
        <taxon>Cestoda</taxon>
        <taxon>Eucestoda</taxon>
        <taxon>Cyclophyllidea</taxon>
        <taxon>Mesocestoididae</taxon>
        <taxon>Mesocestoides</taxon>
    </lineage>
</organism>
<evidence type="ECO:0000313" key="3">
    <source>
        <dbReference type="Proteomes" id="UP000267029"/>
    </source>
</evidence>
<evidence type="ECO:0000313" key="4">
    <source>
        <dbReference type="WBParaSite" id="MCU_008670-RA"/>
    </source>
</evidence>
<gene>
    <name evidence="2" type="ORF">MCOS_LOCUS9380</name>
</gene>
<accession>A0A0R3UNK2</accession>
<dbReference type="EMBL" id="UXSR01005708">
    <property type="protein sequence ID" value="VDD83377.1"/>
    <property type="molecule type" value="Genomic_DNA"/>
</dbReference>
<dbReference type="AlphaFoldDB" id="A0A0R3UNK2"/>
<dbReference type="Proteomes" id="UP000267029">
    <property type="component" value="Unassembled WGS sequence"/>
</dbReference>